<reference evidence="2 3" key="1">
    <citation type="journal article" date="2020" name="Nature">
        <title>Six reference-quality genomes reveal evolution of bat adaptations.</title>
        <authorList>
            <person name="Jebb D."/>
            <person name="Huang Z."/>
            <person name="Pippel M."/>
            <person name="Hughes G.M."/>
            <person name="Lavrichenko K."/>
            <person name="Devanna P."/>
            <person name="Winkler S."/>
            <person name="Jermiin L.S."/>
            <person name="Skirmuntt E.C."/>
            <person name="Katzourakis A."/>
            <person name="Burkitt-Gray L."/>
            <person name="Ray D.A."/>
            <person name="Sullivan K.A.M."/>
            <person name="Roscito J.G."/>
            <person name="Kirilenko B.M."/>
            <person name="Davalos L.M."/>
            <person name="Corthals A.P."/>
            <person name="Power M.L."/>
            <person name="Jones G."/>
            <person name="Ransome R.D."/>
            <person name="Dechmann D.K.N."/>
            <person name="Locatelli A.G."/>
            <person name="Puechmaille S.J."/>
            <person name="Fedrigo O."/>
            <person name="Jarvis E.D."/>
            <person name="Hiller M."/>
            <person name="Vernes S.C."/>
            <person name="Myers E.W."/>
            <person name="Teeling E.C."/>
        </authorList>
    </citation>
    <scope>NUCLEOTIDE SEQUENCE [LARGE SCALE GENOMIC DNA]</scope>
    <source>
        <strain evidence="2">MMolMol1</strain>
        <tissue evidence="2">Muscle</tissue>
    </source>
</reference>
<gene>
    <name evidence="2" type="ORF">HJG59_010207</name>
</gene>
<proteinExistence type="predicted"/>
<feature type="region of interest" description="Disordered" evidence="1">
    <location>
        <begin position="63"/>
        <end position="170"/>
    </location>
</feature>
<dbReference type="EMBL" id="JACASF010000026">
    <property type="protein sequence ID" value="KAF6398953.1"/>
    <property type="molecule type" value="Genomic_DNA"/>
</dbReference>
<dbReference type="AlphaFoldDB" id="A0A7J8BJA3"/>
<sequence>MGVPFLPPPQSLHGPLQHKLTSTGPPGRTPCPIHPLASAESPPHRRPCGGRQVCRVVAVAPLPPHLGLASSPSPHPRHSASLSSSVPPSARGQLKPPLRLSEKRGLSSPSAPRITDGEQGPVPPQLPVRAPPRWASVNPISKPKTGGGGDSNPGCASATTEQLRETRSQA</sequence>
<evidence type="ECO:0000256" key="1">
    <source>
        <dbReference type="SAM" id="MobiDB-lite"/>
    </source>
</evidence>
<dbReference type="Proteomes" id="UP000550707">
    <property type="component" value="Unassembled WGS sequence"/>
</dbReference>
<comment type="caution">
    <text evidence="2">The sequence shown here is derived from an EMBL/GenBank/DDBJ whole genome shotgun (WGS) entry which is preliminary data.</text>
</comment>
<feature type="compositionally biased region" description="Pro residues" evidence="1">
    <location>
        <begin position="1"/>
        <end position="10"/>
    </location>
</feature>
<accession>A0A7J8BJA3</accession>
<organism evidence="2 3">
    <name type="scientific">Molossus molossus</name>
    <name type="common">Pallas' mastiff bat</name>
    <name type="synonym">Vespertilio molossus</name>
    <dbReference type="NCBI Taxonomy" id="27622"/>
    <lineage>
        <taxon>Eukaryota</taxon>
        <taxon>Metazoa</taxon>
        <taxon>Chordata</taxon>
        <taxon>Craniata</taxon>
        <taxon>Vertebrata</taxon>
        <taxon>Euteleostomi</taxon>
        <taxon>Mammalia</taxon>
        <taxon>Eutheria</taxon>
        <taxon>Laurasiatheria</taxon>
        <taxon>Chiroptera</taxon>
        <taxon>Yangochiroptera</taxon>
        <taxon>Molossidae</taxon>
        <taxon>Molossus</taxon>
    </lineage>
</organism>
<keyword evidence="3" id="KW-1185">Reference proteome</keyword>
<dbReference type="InParanoid" id="A0A7J8BJA3"/>
<name>A0A7J8BJA3_MOLMO</name>
<feature type="region of interest" description="Disordered" evidence="1">
    <location>
        <begin position="1"/>
        <end position="49"/>
    </location>
</feature>
<feature type="compositionally biased region" description="Pro residues" evidence="1">
    <location>
        <begin position="121"/>
        <end position="130"/>
    </location>
</feature>
<evidence type="ECO:0000313" key="2">
    <source>
        <dbReference type="EMBL" id="KAF6398953.1"/>
    </source>
</evidence>
<protein>
    <submittedName>
        <fullName evidence="2">Uncharacterized protein</fullName>
    </submittedName>
</protein>
<evidence type="ECO:0000313" key="3">
    <source>
        <dbReference type="Proteomes" id="UP000550707"/>
    </source>
</evidence>
<feature type="compositionally biased region" description="Low complexity" evidence="1">
    <location>
        <begin position="79"/>
        <end position="91"/>
    </location>
</feature>